<name>A0AC35UBJ5_9BILA</name>
<dbReference type="WBParaSite" id="RSKR_0000981400.1">
    <property type="protein sequence ID" value="RSKR_0000981400.1"/>
    <property type="gene ID" value="RSKR_0000981400"/>
</dbReference>
<organism evidence="1 2">
    <name type="scientific">Rhabditophanes sp. KR3021</name>
    <dbReference type="NCBI Taxonomy" id="114890"/>
    <lineage>
        <taxon>Eukaryota</taxon>
        <taxon>Metazoa</taxon>
        <taxon>Ecdysozoa</taxon>
        <taxon>Nematoda</taxon>
        <taxon>Chromadorea</taxon>
        <taxon>Rhabditida</taxon>
        <taxon>Tylenchina</taxon>
        <taxon>Panagrolaimomorpha</taxon>
        <taxon>Strongyloidoidea</taxon>
        <taxon>Alloionematidae</taxon>
        <taxon>Rhabditophanes</taxon>
    </lineage>
</organism>
<proteinExistence type="predicted"/>
<evidence type="ECO:0000313" key="2">
    <source>
        <dbReference type="WBParaSite" id="RSKR_0000981400.1"/>
    </source>
</evidence>
<evidence type="ECO:0000313" key="1">
    <source>
        <dbReference type="Proteomes" id="UP000095286"/>
    </source>
</evidence>
<dbReference type="Proteomes" id="UP000095286">
    <property type="component" value="Unplaced"/>
</dbReference>
<reference evidence="2" key="1">
    <citation type="submission" date="2016-11" db="UniProtKB">
        <authorList>
            <consortium name="WormBaseParasite"/>
        </authorList>
    </citation>
    <scope>IDENTIFICATION</scope>
    <source>
        <strain evidence="2">KR3021</strain>
    </source>
</reference>
<accession>A0AC35UBJ5</accession>
<protein>
    <submittedName>
        <fullName evidence="2">Kunitz/Bovine pancreatic trypsin inhibitor domain protein</fullName>
    </submittedName>
</protein>
<sequence>MTDSDISANGKNGGKKYGMLSATFTAFKGKNPNVEMRETFNQTTPPTIVNKAEEEYDVKNLHYASFKEGIDSKAKISVVIRNIESDRATHIRNTNLRNKLDKGQKYSERYHIPISVSMECLDPFDAKLAESCSTSVTEVQWKMKYYFDMNEGICKSYWNDGCKSTSKNTFEQNECEWKCLGKHPTPKFKSWCGGTKNNFKSLLACSSTCKDFSPPNDKKCAYLPDWGPCNQLRYMWYFNMSSNSCEQFLYGNCGGNTNRFSTFETCQLTCEVPGEGKSRLHVKYDKDGKKVCH</sequence>